<evidence type="ECO:0000313" key="1">
    <source>
        <dbReference type="EMBL" id="OWY35269.1"/>
    </source>
</evidence>
<organism evidence="1 2">
    <name type="scientific">Herbaspirillum aquaticum</name>
    <dbReference type="NCBI Taxonomy" id="568783"/>
    <lineage>
        <taxon>Bacteria</taxon>
        <taxon>Pseudomonadati</taxon>
        <taxon>Pseudomonadota</taxon>
        <taxon>Betaproteobacteria</taxon>
        <taxon>Burkholderiales</taxon>
        <taxon>Oxalobacteraceae</taxon>
        <taxon>Herbaspirillum</taxon>
    </lineage>
</organism>
<protein>
    <submittedName>
        <fullName evidence="1">Uncharacterized protein</fullName>
    </submittedName>
</protein>
<gene>
    <name evidence="1" type="ORF">CEJ45_08325</name>
</gene>
<dbReference type="AlphaFoldDB" id="A0A225SWC9"/>
<dbReference type="EMBL" id="NJGV01000006">
    <property type="protein sequence ID" value="OWY35269.1"/>
    <property type="molecule type" value="Genomic_DNA"/>
</dbReference>
<name>A0A225SWC9_9BURK</name>
<dbReference type="RefSeq" id="WP_088754684.1">
    <property type="nucleotide sequence ID" value="NZ_NJGV01000006.1"/>
</dbReference>
<sequence>MKKTPQKFGAAKRLRVDTYQVQKAMYVFVDGELKKTMTLGLSPLFGSRFAAVKALRKLRRKHPTATLVHVRSEFTEQEKWARFCLLSMVVRAGQKWGRP</sequence>
<dbReference type="Proteomes" id="UP000214747">
    <property type="component" value="Unassembled WGS sequence"/>
</dbReference>
<reference evidence="1 2" key="1">
    <citation type="journal article" date="2010" name="Int. J. Syst. Evol. Microbiol.">
        <title>Reclassification of Herbaspirillum putei as a later heterotypic synonym of Herbaspirillum huttiense, with the description of H. huttiense subsp. huttiense subsp. nov. and H. huttiense subsp. putei subsp. nov., comb. nov., and description of Herbaspirillum aquaticum sp. nov.</title>
        <authorList>
            <person name="Dobritsa A.P."/>
            <person name="Reddy M.C."/>
            <person name="Samadpour M."/>
        </authorList>
    </citation>
    <scope>NUCLEOTIDE SEQUENCE [LARGE SCALE GENOMIC DNA]</scope>
    <source>
        <strain evidence="1 2">IEH 4430</strain>
    </source>
</reference>
<proteinExistence type="predicted"/>
<keyword evidence="2" id="KW-1185">Reference proteome</keyword>
<evidence type="ECO:0000313" key="2">
    <source>
        <dbReference type="Proteomes" id="UP000214747"/>
    </source>
</evidence>
<comment type="caution">
    <text evidence="1">The sequence shown here is derived from an EMBL/GenBank/DDBJ whole genome shotgun (WGS) entry which is preliminary data.</text>
</comment>
<accession>A0A225SWC9</accession>